<evidence type="ECO:0000313" key="1">
    <source>
        <dbReference type="Ensembl" id="ENSEBUP00000027205.1"/>
    </source>
</evidence>
<evidence type="ECO:0000313" key="2">
    <source>
        <dbReference type="Proteomes" id="UP000694388"/>
    </source>
</evidence>
<dbReference type="Proteomes" id="UP000694388">
    <property type="component" value="Unplaced"/>
</dbReference>
<organism evidence="1 2">
    <name type="scientific">Eptatretus burgeri</name>
    <name type="common">Inshore hagfish</name>
    <dbReference type="NCBI Taxonomy" id="7764"/>
    <lineage>
        <taxon>Eukaryota</taxon>
        <taxon>Metazoa</taxon>
        <taxon>Chordata</taxon>
        <taxon>Craniata</taxon>
        <taxon>Vertebrata</taxon>
        <taxon>Cyclostomata</taxon>
        <taxon>Myxini</taxon>
        <taxon>Myxiniformes</taxon>
        <taxon>Myxinidae</taxon>
        <taxon>Eptatretinae</taxon>
        <taxon>Eptatretus</taxon>
    </lineage>
</organism>
<sequence length="220" mass="24869">MKWLNDFDFDFRSRPVDFRWNEKETREEASRHGVKSLKDQPRQRTLFKRFSAPPLRLLGVEASRHGVTLLKEQPKQRSLYERLSALLLQLLGAIVVRTFGRRLVYPGSLGLLQNSICSQLHEGRAKLVEEFHGQRAKLQACDDNHIDCMFVDRRGTRSAEGGILVICCEGNAGFYEIGCMATPLQGNYSVLGWNHPGFASSTVSNHVSSCLVPTRLCFTS</sequence>
<proteinExistence type="predicted"/>
<dbReference type="GeneTree" id="ENSGT00940000166834"/>
<dbReference type="AlphaFoldDB" id="A0A8C4RAC3"/>
<dbReference type="Ensembl" id="ENSEBUT00000027785.1">
    <property type="protein sequence ID" value="ENSEBUP00000027209.1"/>
    <property type="gene ID" value="ENSEBUG00000016697.1"/>
</dbReference>
<dbReference type="Ensembl" id="ENSEBUT00000027781.1">
    <property type="protein sequence ID" value="ENSEBUP00000027205.1"/>
    <property type="gene ID" value="ENSEBUG00000016697.1"/>
</dbReference>
<accession>A0A8C4RAC3</accession>
<reference evidence="1" key="1">
    <citation type="submission" date="2025-05" db="UniProtKB">
        <authorList>
            <consortium name="Ensembl"/>
        </authorList>
    </citation>
    <scope>IDENTIFICATION</scope>
</reference>
<keyword evidence="2" id="KW-1185">Reference proteome</keyword>
<protein>
    <submittedName>
        <fullName evidence="1">Uncharacterized protein</fullName>
    </submittedName>
</protein>
<name>A0A8C4RAC3_EPTBU</name>